<dbReference type="InterPro" id="IPR027417">
    <property type="entry name" value="P-loop_NTPase"/>
</dbReference>
<evidence type="ECO:0000256" key="4">
    <source>
        <dbReference type="ARBA" id="ARBA00022448"/>
    </source>
</evidence>
<dbReference type="Pfam" id="PF00664">
    <property type="entry name" value="ABC_membrane"/>
    <property type="match status" value="2"/>
</dbReference>
<dbReference type="InterPro" id="IPR003593">
    <property type="entry name" value="AAA+_ATPase"/>
</dbReference>
<feature type="transmembrane region" description="Helical" evidence="17">
    <location>
        <begin position="138"/>
        <end position="155"/>
    </location>
</feature>
<dbReference type="PROSITE" id="PS00211">
    <property type="entry name" value="ABC_TRANSPORTER_1"/>
    <property type="match status" value="1"/>
</dbReference>
<dbReference type="CDD" id="cd18603">
    <property type="entry name" value="ABC_6TM_MRP1_2_3_6_D2_like"/>
    <property type="match status" value="1"/>
</dbReference>
<keyword evidence="6 17" id="KW-0812">Transmembrane</keyword>
<dbReference type="SUPFAM" id="SSF52540">
    <property type="entry name" value="P-loop containing nucleoside triphosphate hydrolases"/>
    <property type="match status" value="2"/>
</dbReference>
<dbReference type="CDD" id="cd18595">
    <property type="entry name" value="ABC_6TM_MRP1_2_3_6_D1_like"/>
    <property type="match status" value="1"/>
</dbReference>
<evidence type="ECO:0000256" key="8">
    <source>
        <dbReference type="ARBA" id="ARBA00022741"/>
    </source>
</evidence>
<proteinExistence type="evidence at transcript level"/>
<dbReference type="FunFam" id="1.20.1560.10:FF:000007">
    <property type="entry name" value="ATP-binding cassette subfamily C member 1"/>
    <property type="match status" value="1"/>
</dbReference>
<evidence type="ECO:0000256" key="2">
    <source>
        <dbReference type="ARBA" id="ARBA00004651"/>
    </source>
</evidence>
<dbReference type="GO" id="GO:0005524">
    <property type="term" value="F:ATP binding"/>
    <property type="evidence" value="ECO:0007669"/>
    <property type="project" value="UniProtKB-KW"/>
</dbReference>
<evidence type="ECO:0000256" key="10">
    <source>
        <dbReference type="ARBA" id="ARBA00022989"/>
    </source>
</evidence>
<feature type="transmembrane region" description="Helical" evidence="17">
    <location>
        <begin position="1047"/>
        <end position="1071"/>
    </location>
</feature>
<dbReference type="InterPro" id="IPR005292">
    <property type="entry name" value="MRP"/>
</dbReference>
<evidence type="ECO:0000256" key="13">
    <source>
        <dbReference type="ARBA" id="ARBA00034018"/>
    </source>
</evidence>
<dbReference type="GO" id="GO:0016887">
    <property type="term" value="F:ATP hydrolysis activity"/>
    <property type="evidence" value="ECO:0007669"/>
    <property type="project" value="InterPro"/>
</dbReference>
<feature type="region of interest" description="Disordered" evidence="16">
    <location>
        <begin position="1347"/>
        <end position="1366"/>
    </location>
</feature>
<feature type="transmembrane region" description="Helical" evidence="17">
    <location>
        <begin position="1282"/>
        <end position="1299"/>
    </location>
</feature>
<feature type="transmembrane region" description="Helical" evidence="17">
    <location>
        <begin position="107"/>
        <end position="126"/>
    </location>
</feature>
<dbReference type="InterPro" id="IPR017871">
    <property type="entry name" value="ABC_transporter-like_CS"/>
</dbReference>
<evidence type="ECO:0000313" key="20">
    <source>
        <dbReference type="EMBL" id="AHK05649.1"/>
    </source>
</evidence>
<feature type="domain" description="ABC transporter" evidence="18">
    <location>
        <begin position="677"/>
        <end position="902"/>
    </location>
</feature>
<name>A0A0A7AS58_TIGJA</name>
<evidence type="ECO:0000256" key="16">
    <source>
        <dbReference type="SAM" id="MobiDB-lite"/>
    </source>
</evidence>
<accession>A0A0A7AS58</accession>
<keyword evidence="5" id="KW-1003">Cell membrane</keyword>
<evidence type="ECO:0000256" key="7">
    <source>
        <dbReference type="ARBA" id="ARBA00022737"/>
    </source>
</evidence>
<keyword evidence="12 17" id="KW-0472">Membrane</keyword>
<comment type="similarity">
    <text evidence="3">Belongs to the ABC transporter superfamily. ABCC family. Conjugate transporter (TC 3.A.1.208) subfamily.</text>
</comment>
<evidence type="ECO:0000256" key="6">
    <source>
        <dbReference type="ARBA" id="ARBA00022692"/>
    </source>
</evidence>
<evidence type="ECO:0000256" key="12">
    <source>
        <dbReference type="ARBA" id="ARBA00023136"/>
    </source>
</evidence>
<dbReference type="PANTHER" id="PTHR24223">
    <property type="entry name" value="ATP-BINDING CASSETTE SUB-FAMILY C"/>
    <property type="match status" value="1"/>
</dbReference>
<dbReference type="GO" id="GO:0008559">
    <property type="term" value="F:ABC-type xenobiotic transporter activity"/>
    <property type="evidence" value="ECO:0007669"/>
    <property type="project" value="UniProtKB-EC"/>
</dbReference>
<dbReference type="SMART" id="SM00382">
    <property type="entry name" value="AAA"/>
    <property type="match status" value="2"/>
</dbReference>
<dbReference type="SUPFAM" id="SSF90123">
    <property type="entry name" value="ABC transporter transmembrane region"/>
    <property type="match status" value="2"/>
</dbReference>
<dbReference type="InterPro" id="IPR050173">
    <property type="entry name" value="ABC_transporter_C-like"/>
</dbReference>
<keyword evidence="4" id="KW-0813">Transport</keyword>
<keyword evidence="7" id="KW-0677">Repeat</keyword>
<comment type="catalytic activity">
    <reaction evidence="13">
        <text>ATP + H2O + xenobioticSide 1 = ADP + phosphate + xenobioticSide 2.</text>
        <dbReference type="EC" id="7.6.2.2"/>
    </reaction>
</comment>
<evidence type="ECO:0000256" key="15">
    <source>
        <dbReference type="ARBA" id="ARBA00047576"/>
    </source>
</evidence>
<feature type="compositionally biased region" description="Basic and acidic residues" evidence="16">
    <location>
        <begin position="975"/>
        <end position="1012"/>
    </location>
</feature>
<dbReference type="InterPro" id="IPR011527">
    <property type="entry name" value="ABC1_TM_dom"/>
</dbReference>
<dbReference type="InterPro" id="IPR036640">
    <property type="entry name" value="ABC1_TM_sf"/>
</dbReference>
<dbReference type="PANTHER" id="PTHR24223:SF443">
    <property type="entry name" value="MULTIDRUG-RESISTANCE LIKE PROTEIN 1, ISOFORM I"/>
    <property type="match status" value="1"/>
</dbReference>
<comment type="catalytic activity">
    <reaction evidence="14">
        <text>leukotriene C4(in) + ATP + H2O = leukotriene C4(out) + ADP + phosphate + H(+)</text>
        <dbReference type="Rhea" id="RHEA:38963"/>
        <dbReference type="ChEBI" id="CHEBI:15377"/>
        <dbReference type="ChEBI" id="CHEBI:15378"/>
        <dbReference type="ChEBI" id="CHEBI:30616"/>
        <dbReference type="ChEBI" id="CHEBI:43474"/>
        <dbReference type="ChEBI" id="CHEBI:57973"/>
        <dbReference type="ChEBI" id="CHEBI:456216"/>
    </reaction>
    <physiologicalReaction direction="left-to-right" evidence="14">
        <dbReference type="Rhea" id="RHEA:38964"/>
    </physiologicalReaction>
</comment>
<evidence type="ECO:0000256" key="1">
    <source>
        <dbReference type="ARBA" id="ARBA00004128"/>
    </source>
</evidence>
<feature type="compositionally biased region" description="Basic and acidic residues" evidence="16">
    <location>
        <begin position="935"/>
        <end position="951"/>
    </location>
</feature>
<comment type="subcellular location">
    <subcellularLocation>
        <location evidence="2">Cell membrane</location>
        <topology evidence="2">Multi-pass membrane protein</topology>
    </subcellularLocation>
    <subcellularLocation>
        <location evidence="1">Vacuole membrane</location>
        <topology evidence="1">Multi-pass membrane protein</topology>
    </subcellularLocation>
</comment>
<evidence type="ECO:0000256" key="11">
    <source>
        <dbReference type="ARBA" id="ARBA00023055"/>
    </source>
</evidence>
<evidence type="ECO:0000256" key="9">
    <source>
        <dbReference type="ARBA" id="ARBA00022840"/>
    </source>
</evidence>
<reference evidence="20" key="1">
    <citation type="submission" date="2013-11" db="EMBL/GenBank/DDBJ databases">
        <title>The ABC transporter gene family of the intertidal copepod, Tigriopus japonicus.</title>
        <authorList>
            <person name="Rhee J.-S."/>
            <person name="Kim B.-M."/>
            <person name="Jeong C.-B."/>
            <person name="Lee J.-S."/>
        </authorList>
    </citation>
    <scope>NUCLEOTIDE SEQUENCE</scope>
</reference>
<feature type="transmembrane region" description="Helical" evidence="17">
    <location>
        <begin position="68"/>
        <end position="86"/>
    </location>
</feature>
<dbReference type="GO" id="GO:0006869">
    <property type="term" value="P:lipid transport"/>
    <property type="evidence" value="ECO:0007669"/>
    <property type="project" value="UniProtKB-KW"/>
</dbReference>
<protein>
    <submittedName>
        <fullName evidence="20">ATP-binding cassette transporter sub-family C member 1 isoform X9</fullName>
    </submittedName>
</protein>
<dbReference type="CDD" id="cd03244">
    <property type="entry name" value="ABCC_MRP_domain2"/>
    <property type="match status" value="1"/>
</dbReference>
<keyword evidence="9 20" id="KW-0067">ATP-binding</keyword>
<feature type="region of interest" description="Disordered" evidence="16">
    <location>
        <begin position="935"/>
        <end position="1027"/>
    </location>
</feature>
<dbReference type="FunFam" id="1.20.1560.10:FF:000001">
    <property type="entry name" value="ATP-binding cassette subfamily C member 1"/>
    <property type="match status" value="1"/>
</dbReference>
<evidence type="ECO:0000256" key="14">
    <source>
        <dbReference type="ARBA" id="ARBA00047523"/>
    </source>
</evidence>
<feature type="transmembrane region" description="Helical" evidence="17">
    <location>
        <begin position="1091"/>
        <end position="1116"/>
    </location>
</feature>
<organism evidence="20">
    <name type="scientific">Tigriopus japonicus</name>
    <name type="common">Copepod</name>
    <dbReference type="NCBI Taxonomy" id="158387"/>
    <lineage>
        <taxon>Eukaryota</taxon>
        <taxon>Metazoa</taxon>
        <taxon>Ecdysozoa</taxon>
        <taxon>Arthropoda</taxon>
        <taxon>Crustacea</taxon>
        <taxon>Multicrustacea</taxon>
        <taxon>Hexanauplia</taxon>
        <taxon>Copepoda</taxon>
        <taxon>Harpacticoida</taxon>
        <taxon>Harpacticidae</taxon>
        <taxon>Tigriopus</taxon>
    </lineage>
</organism>
<feature type="transmembrane region" description="Helical" evidence="17">
    <location>
        <begin position="197"/>
        <end position="220"/>
    </location>
</feature>
<feature type="transmembrane region" description="Helical" evidence="17">
    <location>
        <begin position="583"/>
        <end position="603"/>
    </location>
</feature>
<evidence type="ECO:0000256" key="17">
    <source>
        <dbReference type="SAM" id="Phobius"/>
    </source>
</evidence>
<feature type="transmembrane region" description="Helical" evidence="17">
    <location>
        <begin position="1166"/>
        <end position="1185"/>
    </location>
</feature>
<feature type="domain" description="ABC transporter" evidence="18">
    <location>
        <begin position="1370"/>
        <end position="1605"/>
    </location>
</feature>
<dbReference type="CDD" id="cd03250">
    <property type="entry name" value="ABCC_MRP_domain1"/>
    <property type="match status" value="1"/>
</dbReference>
<feature type="transmembrane region" description="Helical" evidence="17">
    <location>
        <begin position="369"/>
        <end position="386"/>
    </location>
</feature>
<feature type="domain" description="ABC transmembrane type-1" evidence="19">
    <location>
        <begin position="1051"/>
        <end position="1333"/>
    </location>
</feature>
<feature type="transmembrane region" description="Helical" evidence="17">
    <location>
        <begin position="472"/>
        <end position="491"/>
    </location>
</feature>
<feature type="transmembrane region" description="Helical" evidence="17">
    <location>
        <begin position="623"/>
        <end position="643"/>
    </location>
</feature>
<dbReference type="PROSITE" id="PS50893">
    <property type="entry name" value="ABC_TRANSPORTER_2"/>
    <property type="match status" value="2"/>
</dbReference>
<evidence type="ECO:0000259" key="19">
    <source>
        <dbReference type="PROSITE" id="PS50929"/>
    </source>
</evidence>
<dbReference type="Gene3D" id="3.40.50.300">
    <property type="entry name" value="P-loop containing nucleotide triphosphate hydrolases"/>
    <property type="match status" value="2"/>
</dbReference>
<evidence type="ECO:0000259" key="18">
    <source>
        <dbReference type="PROSITE" id="PS50893"/>
    </source>
</evidence>
<sequence length="1611" mass="180355">MSAEDGSITGNVSQMENVDPFLWNVDEDDEAHGVIYWPELCGPDRPFWNTSQSWHTDTPSLSACFRTAVWSVPPFVYFWLLLPFYIRYVRRAKGRDIPLSTLALVKFIALLALTGVAAMDTAYFALGANVALVDVMEPVLRLACFGPLLGLLFLERRHGIRVSGFQWCFWTLFLLTSGLVFYSHLERLWTETLSPGFFPSVTFLLSVFLFVVSFALHFFVEPEPAYRGPLQIVQARPSPQITASFPSQLAFSWFTGLAWSGFKRSLTFDDLWDLNPMLMSRFVFPRFNRFWERTVKQIQYVHANGHQATNGHGLADASFNRTNEDVDFKSTKKSSSHADLSRLSVFPAMAKAFGPAFLYGSLLKCVHDIMIFISPFLLKLIIAFTADPAEPLWKGIFFAVLIFVISCVQTLSLSQYFYKMYVIGLWLRTSLISAIYRKSLRVSTTAKKEITTGEVVNLMSVDVQRIMEMTPYINMLWSAPLQIAGAIFFLWQQLGPSVLAGLLVMILLVPLNGMIAAKSRQYQILQMKHKDQRVKVMNEILQGMKILKLYAWEPSFEKSVNDIRAQEISILTRMAYLQSGSSFIWTCAPYVVSLVTFATYVLVDEANVLTAERAFVSLALFNILRFPLSMLPMMITGLVQASVSIKRINNYMRATELEEKNVTKDTSQAGREDKCAVKLNKASFTWNEEASEPTLKEIDVEIKKGSLVAIVGTVGSGKSSLLAAMLGEIDKTEGQAFINGRVAYVAQQAWIQNETIQNNILFNESLDDKRYQKVLEACALQADLSILPGGDQTEIGEKGINLSGGQKHRVSLARATYCNADIYLMDDPLAAVDSHVGKHIFQEVIGPEGLLAQKTRVLVTHSIAFLPKMDNIIVLKEGKITESGSYDELLARKGAFAEFLVQFLTEEEQTESDDDQVRELKHTLEECMGAEELNRHLERARKESECKESSIERSMSVSSRKSSEGHPVRSPKSRQGSDAHSDAAADKQEPSPKKLLTPERDGTLESVTKDKPTPPQASKNKQYQEEKTESGKVQMAVYIYYVKNMGVLSFATSVISFSIYQICSAASSIWLSKWSDESSRANQTDTLSRDVYLGVYGAFGVGQGLTAVFGSLFLYLATLNGAQRLHNLVLGNVLKSPMSFFDTTPQGRILNRFGKDVDVLDTTMPMILRGWITCLLAVLSTFAIISYTTPMFLLPITVVLGAYYIVQRIYVATSRELKRLESVSRSPIYSHFGETVSGVQTIRAYNLQEHFIRESENRVDYNQRAGYPSIVSNRWLAVRLEVVGNIIIFCSALFAVLGRENLSPGLVGLSVSYALSVTQTLNWLVRMTSEVETNIVAAERLKEYADSPTEAAWTNPDHTPEESWPNNGSIHFEDYCTRYREGLPLVLKDLTFSVKGGERVGIVGRTGAGKSSLTLALFRLIEKASGRILIDNLDISNLGLHDLRSKITIIPQDPVLFSGTLRMNLDPFNHHNDEEIWQALTHSNLKTFVSDQLTEGLDHVISEGGGNLSVGQCQLICLARALLRKTKILVLDEATAAIDMETDEIIQKTIRTQFNTCTIITIAHRLNTIMDYDKILVLKNGSREEFDSPQTLLNSKESIFYSMCKEAGLTQ</sequence>
<feature type="transmembrane region" description="Helical" evidence="17">
    <location>
        <begin position="497"/>
        <end position="517"/>
    </location>
</feature>
<keyword evidence="10 17" id="KW-1133">Transmembrane helix</keyword>
<dbReference type="Gene3D" id="1.20.1560.10">
    <property type="entry name" value="ABC transporter type 1, transmembrane domain"/>
    <property type="match status" value="2"/>
</dbReference>
<dbReference type="FunFam" id="3.40.50.300:FF:000074">
    <property type="entry name" value="Multidrug resistance-associated protein 5 isoform 1"/>
    <property type="match status" value="1"/>
</dbReference>
<dbReference type="GO" id="GO:0005886">
    <property type="term" value="C:plasma membrane"/>
    <property type="evidence" value="ECO:0007669"/>
    <property type="project" value="UniProtKB-SubCell"/>
</dbReference>
<keyword evidence="11" id="KW-0445">Lipid transport</keyword>
<evidence type="ECO:0000256" key="5">
    <source>
        <dbReference type="ARBA" id="ARBA00022475"/>
    </source>
</evidence>
<dbReference type="NCBIfam" id="TIGR00957">
    <property type="entry name" value="MRP_assoc_pro"/>
    <property type="match status" value="1"/>
</dbReference>
<dbReference type="EMBL" id="KF906284">
    <property type="protein sequence ID" value="AHK05649.1"/>
    <property type="molecule type" value="mRNA"/>
</dbReference>
<feature type="domain" description="ABC transmembrane type-1" evidence="19">
    <location>
        <begin position="360"/>
        <end position="640"/>
    </location>
</feature>
<dbReference type="GO" id="GO:0005774">
    <property type="term" value="C:vacuolar membrane"/>
    <property type="evidence" value="ECO:0007669"/>
    <property type="project" value="UniProtKB-SubCell"/>
</dbReference>
<comment type="catalytic activity">
    <reaction evidence="15">
        <text>17beta-estradiol 17-O-(beta-D-glucuronate)(in) + ATP + H2O = 17beta-estradiol 17-O-(beta-D-glucuronate)(out) + ADP + phosphate + H(+)</text>
        <dbReference type="Rhea" id="RHEA:60128"/>
        <dbReference type="ChEBI" id="CHEBI:15377"/>
        <dbReference type="ChEBI" id="CHEBI:15378"/>
        <dbReference type="ChEBI" id="CHEBI:30616"/>
        <dbReference type="ChEBI" id="CHEBI:43474"/>
        <dbReference type="ChEBI" id="CHEBI:82961"/>
        <dbReference type="ChEBI" id="CHEBI:456216"/>
    </reaction>
    <physiologicalReaction direction="left-to-right" evidence="15">
        <dbReference type="Rhea" id="RHEA:60129"/>
    </physiologicalReaction>
</comment>
<dbReference type="InterPro" id="IPR003439">
    <property type="entry name" value="ABC_transporter-like_ATP-bd"/>
</dbReference>
<dbReference type="Pfam" id="PF00005">
    <property type="entry name" value="ABC_tran"/>
    <property type="match status" value="2"/>
</dbReference>
<feature type="transmembrane region" description="Helical" evidence="17">
    <location>
        <begin position="167"/>
        <end position="185"/>
    </location>
</feature>
<dbReference type="FunFam" id="3.40.50.300:FF:000293">
    <property type="entry name" value="ATP binding cassette subfamily C member 1"/>
    <property type="match status" value="1"/>
</dbReference>
<feature type="transmembrane region" description="Helical" evidence="17">
    <location>
        <begin position="1191"/>
        <end position="1211"/>
    </location>
</feature>
<keyword evidence="8" id="KW-0547">Nucleotide-binding</keyword>
<feature type="transmembrane region" description="Helical" evidence="17">
    <location>
        <begin position="392"/>
        <end position="418"/>
    </location>
</feature>
<dbReference type="PROSITE" id="PS50929">
    <property type="entry name" value="ABC_TM1F"/>
    <property type="match status" value="2"/>
</dbReference>
<evidence type="ECO:0000256" key="3">
    <source>
        <dbReference type="ARBA" id="ARBA00009726"/>
    </source>
</evidence>